<gene>
    <name evidence="2" type="ORF">J2S41_002066</name>
</gene>
<reference evidence="2" key="1">
    <citation type="submission" date="2023-07" db="EMBL/GenBank/DDBJ databases">
        <title>Sequencing the genomes of 1000 actinobacteria strains.</title>
        <authorList>
            <person name="Klenk H.-P."/>
        </authorList>
    </citation>
    <scope>NUCLEOTIDE SEQUENCE</scope>
    <source>
        <strain evidence="2">DSM 44707</strain>
    </source>
</reference>
<sequence length="359" mass="38821">MVAPENQKLLTKSTLVTVSHAIERAALAVGEDGPMLVLALFQRMPYFERERDVYERIARRAAVTVVGVVGDQPGRMPDGVHLVALNENEAYAREWTVVVLTPRFGAVLVAYDREQVSGAAATLEAGRLFDGWWSLRRDDALHKALALQAAFADRLPPAARAAVSDVLAYVRDLPAGTGESRADALARLLIEHAERAGTELASLRRRVAVADHSPVTAADEVSRWSGTASGTLPVALLAVRVPSPHQLPEQAGRRTGALRNEGLIAVLSAVLRDSDRLTRLSDDDFLLMLPALSLADALKTAHQLQADLAAAAAHNAFLPGGAHMLVMATRRRPFPIPRIIEGLDWAQRERVPVAQVEDA</sequence>
<name>A0AAE3YK31_9ACTN</name>
<dbReference type="RefSeq" id="WP_310366073.1">
    <property type="nucleotide sequence ID" value="NZ_JAVDYB010000001.1"/>
</dbReference>
<keyword evidence="3" id="KW-1185">Reference proteome</keyword>
<feature type="domain" description="DICT" evidence="1">
    <location>
        <begin position="6"/>
        <end position="112"/>
    </location>
</feature>
<dbReference type="Gene3D" id="3.30.70.270">
    <property type="match status" value="1"/>
</dbReference>
<dbReference type="InterPro" id="IPR029787">
    <property type="entry name" value="Nucleotide_cyclase"/>
</dbReference>
<evidence type="ECO:0000259" key="1">
    <source>
        <dbReference type="Pfam" id="PF10069"/>
    </source>
</evidence>
<dbReference type="EMBL" id="JAVDYB010000001">
    <property type="protein sequence ID" value="MDR7275288.1"/>
    <property type="molecule type" value="Genomic_DNA"/>
</dbReference>
<accession>A0AAE3YK31</accession>
<evidence type="ECO:0000313" key="3">
    <source>
        <dbReference type="Proteomes" id="UP001183643"/>
    </source>
</evidence>
<proteinExistence type="predicted"/>
<dbReference type="InterPro" id="IPR019278">
    <property type="entry name" value="DICT_dom"/>
</dbReference>
<dbReference type="AlphaFoldDB" id="A0AAE3YK31"/>
<dbReference type="Proteomes" id="UP001183643">
    <property type="component" value="Unassembled WGS sequence"/>
</dbReference>
<comment type="caution">
    <text evidence="2">The sequence shown here is derived from an EMBL/GenBank/DDBJ whole genome shotgun (WGS) entry which is preliminary data.</text>
</comment>
<evidence type="ECO:0000313" key="2">
    <source>
        <dbReference type="EMBL" id="MDR7275288.1"/>
    </source>
</evidence>
<organism evidence="2 3">
    <name type="scientific">Catenuloplanes atrovinosus</name>
    <dbReference type="NCBI Taxonomy" id="137266"/>
    <lineage>
        <taxon>Bacteria</taxon>
        <taxon>Bacillati</taxon>
        <taxon>Actinomycetota</taxon>
        <taxon>Actinomycetes</taxon>
        <taxon>Micromonosporales</taxon>
        <taxon>Micromonosporaceae</taxon>
        <taxon>Catenuloplanes</taxon>
    </lineage>
</organism>
<dbReference type="Pfam" id="PF10069">
    <property type="entry name" value="DICT"/>
    <property type="match status" value="1"/>
</dbReference>
<protein>
    <submittedName>
        <fullName evidence="2">DICT domain-containing protein</fullName>
    </submittedName>
</protein>
<dbReference type="SUPFAM" id="SSF55073">
    <property type="entry name" value="Nucleotide cyclase"/>
    <property type="match status" value="1"/>
</dbReference>
<dbReference type="InterPro" id="IPR043128">
    <property type="entry name" value="Rev_trsase/Diguanyl_cyclase"/>
</dbReference>